<comment type="cofactor">
    <cofactor evidence="1">
        <name>FAD</name>
        <dbReference type="ChEBI" id="CHEBI:57692"/>
    </cofactor>
</comment>
<dbReference type="Gene3D" id="3.50.50.60">
    <property type="entry name" value="FAD/NAD(P)-binding domain"/>
    <property type="match status" value="2"/>
</dbReference>
<dbReference type="PANTHER" id="PTHR43400:SF10">
    <property type="entry name" value="3-OXOSTEROID 1-DEHYDROGENASE"/>
    <property type="match status" value="1"/>
</dbReference>
<evidence type="ECO:0000259" key="5">
    <source>
        <dbReference type="Pfam" id="PF00890"/>
    </source>
</evidence>
<dbReference type="InterPro" id="IPR050315">
    <property type="entry name" value="FAD-oxidoreductase_2"/>
</dbReference>
<organism evidence="6 7">
    <name type="scientific">SAR86 cluster bacterium</name>
    <dbReference type="NCBI Taxonomy" id="2030880"/>
    <lineage>
        <taxon>Bacteria</taxon>
        <taxon>Pseudomonadati</taxon>
        <taxon>Pseudomonadota</taxon>
        <taxon>Gammaproteobacteria</taxon>
        <taxon>SAR86 cluster</taxon>
    </lineage>
</organism>
<evidence type="ECO:0000256" key="4">
    <source>
        <dbReference type="ARBA" id="ARBA00023002"/>
    </source>
</evidence>
<keyword evidence="4" id="KW-0560">Oxidoreductase</keyword>
<accession>A0A838XVQ1</accession>
<dbReference type="PANTHER" id="PTHR43400">
    <property type="entry name" value="FUMARATE REDUCTASE"/>
    <property type="match status" value="1"/>
</dbReference>
<dbReference type="InterPro" id="IPR036188">
    <property type="entry name" value="FAD/NAD-bd_sf"/>
</dbReference>
<dbReference type="Proteomes" id="UP000551848">
    <property type="component" value="Unassembled WGS sequence"/>
</dbReference>
<sequence>MLVTEINSNDELWLSKVEAPQIITDANLFAWDDEADLVIAGLGGAGIAAANEALDQGLTVIGIDKTNGGGATAKSGGVYYAGGGTPIQIAAGVEDSAKNMFNYLIQETGDIVKKSTLKNFCDTSAENTQWLMDNGVQFDPSYYKIKTSYPGAGYFLYHSDNSLVPSYMEKSIPAPRGHRGFEEGPFRPIGVGGTIYYPLKKSALKKGLKIFPQTEARSLVITSEGRVVGMKVLMLPSGKLADKHKKLVSRGEMFQMLLPPSYPGSNLLQLIGSFFIKKAMKIEDNFREVKYIRAKKGVCLSTGGFIFNRQMVKEYAPKYYAGMPLGTSNDQGCGIRLGQSVGGKTDHMNRVTAWRFLNPPLAFAQGIVVNKHGQRFCNEMVYGATLGDAMCEDNEGKAYLILSAELFIESKEQANKALPFQRDMAKMLMYFNAKKKTTLEDIAKVYDLPAENLISEVSKYNEAANSGIPCEYGKAATDVKFLKGPFYIMDISIDSKLAPLTTLTLGGLMVNEETGEVLDQNKNEIKGLYAAGRTAIGICSNIYVSGLSIADCIFSGRRIGQNLGKGQEL</sequence>
<keyword evidence="2" id="KW-0285">Flavoprotein</keyword>
<feature type="domain" description="FAD-dependent oxidoreductase 2 FAD-binding" evidence="5">
    <location>
        <begin position="36"/>
        <end position="539"/>
    </location>
</feature>
<evidence type="ECO:0000313" key="7">
    <source>
        <dbReference type="Proteomes" id="UP000551848"/>
    </source>
</evidence>
<dbReference type="GO" id="GO:0008202">
    <property type="term" value="P:steroid metabolic process"/>
    <property type="evidence" value="ECO:0007669"/>
    <property type="project" value="UniProtKB-ARBA"/>
</dbReference>
<comment type="caution">
    <text evidence="6">The sequence shown here is derived from an EMBL/GenBank/DDBJ whole genome shotgun (WGS) entry which is preliminary data.</text>
</comment>
<evidence type="ECO:0000256" key="2">
    <source>
        <dbReference type="ARBA" id="ARBA00022630"/>
    </source>
</evidence>
<dbReference type="NCBIfam" id="NF005511">
    <property type="entry name" value="PRK07121.1-4"/>
    <property type="match status" value="1"/>
</dbReference>
<dbReference type="GO" id="GO:0016491">
    <property type="term" value="F:oxidoreductase activity"/>
    <property type="evidence" value="ECO:0007669"/>
    <property type="project" value="UniProtKB-KW"/>
</dbReference>
<dbReference type="Pfam" id="PF00890">
    <property type="entry name" value="FAD_binding_2"/>
    <property type="match status" value="1"/>
</dbReference>
<evidence type="ECO:0000256" key="3">
    <source>
        <dbReference type="ARBA" id="ARBA00022827"/>
    </source>
</evidence>
<dbReference type="SUPFAM" id="SSF51905">
    <property type="entry name" value="FAD/NAD(P)-binding domain"/>
    <property type="match status" value="1"/>
</dbReference>
<proteinExistence type="predicted"/>
<dbReference type="SUPFAM" id="SSF56425">
    <property type="entry name" value="Succinate dehydrogenase/fumarate reductase flavoprotein, catalytic domain"/>
    <property type="match status" value="1"/>
</dbReference>
<dbReference type="EMBL" id="JACETL010000044">
    <property type="protein sequence ID" value="MBA4692821.1"/>
    <property type="molecule type" value="Genomic_DNA"/>
</dbReference>
<dbReference type="Gene3D" id="3.90.700.10">
    <property type="entry name" value="Succinate dehydrogenase/fumarate reductase flavoprotein, catalytic domain"/>
    <property type="match status" value="1"/>
</dbReference>
<name>A0A838XVQ1_9GAMM</name>
<evidence type="ECO:0000313" key="6">
    <source>
        <dbReference type="EMBL" id="MBA4692821.1"/>
    </source>
</evidence>
<gene>
    <name evidence="6" type="ORF">H2072_03650</name>
</gene>
<dbReference type="InterPro" id="IPR003953">
    <property type="entry name" value="FAD-dep_OxRdtase_2_FAD-bd"/>
</dbReference>
<keyword evidence="3" id="KW-0274">FAD</keyword>
<evidence type="ECO:0000256" key="1">
    <source>
        <dbReference type="ARBA" id="ARBA00001974"/>
    </source>
</evidence>
<reference evidence="6 7" key="1">
    <citation type="submission" date="2020-06" db="EMBL/GenBank/DDBJ databases">
        <title>Dysbiosis in marine aquaculture revealed through microbiome analysis: reverse ecology for environmental sustainability.</title>
        <authorList>
            <person name="Haro-Moreno J.M."/>
            <person name="Coutinho F.H."/>
            <person name="Zaragoza-Solas A."/>
            <person name="Picazo A."/>
            <person name="Almagro-Moreno S."/>
            <person name="Lopez-Perez M."/>
        </authorList>
    </citation>
    <scope>NUCLEOTIDE SEQUENCE [LARGE SCALE GENOMIC DNA]</scope>
    <source>
        <strain evidence="6">MCMED-G41</strain>
    </source>
</reference>
<dbReference type="AlphaFoldDB" id="A0A838XVQ1"/>
<protein>
    <submittedName>
        <fullName evidence="6">FAD-binding protein</fullName>
    </submittedName>
</protein>
<dbReference type="InterPro" id="IPR027477">
    <property type="entry name" value="Succ_DH/fumarate_Rdtase_cat_sf"/>
</dbReference>